<name>A0A4R1EV29_9GAMM</name>
<dbReference type="GO" id="GO:0009103">
    <property type="term" value="P:lipopolysaccharide biosynthetic process"/>
    <property type="evidence" value="ECO:0007669"/>
    <property type="project" value="UniProtKB-KW"/>
</dbReference>
<dbReference type="GO" id="GO:0005886">
    <property type="term" value="C:plasma membrane"/>
    <property type="evidence" value="ECO:0007669"/>
    <property type="project" value="UniProtKB-SubCell"/>
</dbReference>
<dbReference type="Proteomes" id="UP000294887">
    <property type="component" value="Unassembled WGS sequence"/>
</dbReference>
<keyword evidence="4 10" id="KW-0808">Transferase</keyword>
<keyword evidence="6" id="KW-0448">Lipopolysaccharide biosynthesis</keyword>
<comment type="caution">
    <text evidence="10">The sequence shown here is derived from an EMBL/GenBank/DDBJ whole genome shotgun (WGS) entry which is preliminary data.</text>
</comment>
<reference evidence="10 11" key="1">
    <citation type="submission" date="2019-03" db="EMBL/GenBank/DDBJ databases">
        <title>Genomic Encyclopedia of Type Strains, Phase IV (KMG-IV): sequencing the most valuable type-strain genomes for metagenomic binning, comparative biology and taxonomic classification.</title>
        <authorList>
            <person name="Goeker M."/>
        </authorList>
    </citation>
    <scope>NUCLEOTIDE SEQUENCE [LARGE SCALE GENOMIC DNA]</scope>
    <source>
        <strain evidence="10 11">DSM 24830</strain>
    </source>
</reference>
<dbReference type="AlphaFoldDB" id="A0A4R1EV29"/>
<dbReference type="Pfam" id="PF03279">
    <property type="entry name" value="Lip_A_acyltrans"/>
    <property type="match status" value="1"/>
</dbReference>
<organism evidence="10 11">
    <name type="scientific">Cocleimonas flava</name>
    <dbReference type="NCBI Taxonomy" id="634765"/>
    <lineage>
        <taxon>Bacteria</taxon>
        <taxon>Pseudomonadati</taxon>
        <taxon>Pseudomonadota</taxon>
        <taxon>Gammaproteobacteria</taxon>
        <taxon>Thiotrichales</taxon>
        <taxon>Thiotrichaceae</taxon>
        <taxon>Cocleimonas</taxon>
    </lineage>
</organism>
<evidence type="ECO:0000256" key="7">
    <source>
        <dbReference type="ARBA" id="ARBA00022989"/>
    </source>
</evidence>
<dbReference type="InterPro" id="IPR011920">
    <property type="entry name" value="Lipid_A_LpxL_LpxP"/>
</dbReference>
<evidence type="ECO:0000313" key="11">
    <source>
        <dbReference type="Proteomes" id="UP000294887"/>
    </source>
</evidence>
<evidence type="ECO:0000256" key="8">
    <source>
        <dbReference type="ARBA" id="ARBA00023136"/>
    </source>
</evidence>
<dbReference type="GO" id="GO:0016746">
    <property type="term" value="F:acyltransferase activity"/>
    <property type="evidence" value="ECO:0007669"/>
    <property type="project" value="UniProtKB-KW"/>
</dbReference>
<dbReference type="PANTHER" id="PTHR30606">
    <property type="entry name" value="LIPID A BIOSYNTHESIS LAUROYL ACYLTRANSFERASE"/>
    <property type="match status" value="1"/>
</dbReference>
<dbReference type="EMBL" id="SMFQ01000005">
    <property type="protein sequence ID" value="TCJ82978.1"/>
    <property type="molecule type" value="Genomic_DNA"/>
</dbReference>
<evidence type="ECO:0000313" key="10">
    <source>
        <dbReference type="EMBL" id="TCJ82978.1"/>
    </source>
</evidence>
<evidence type="ECO:0000256" key="6">
    <source>
        <dbReference type="ARBA" id="ARBA00022985"/>
    </source>
</evidence>
<evidence type="ECO:0000256" key="1">
    <source>
        <dbReference type="ARBA" id="ARBA00004533"/>
    </source>
</evidence>
<dbReference type="NCBIfam" id="TIGR02207">
    <property type="entry name" value="lipid_A_htrB"/>
    <property type="match status" value="1"/>
</dbReference>
<comment type="subcellular location">
    <subcellularLocation>
        <location evidence="1">Cell inner membrane</location>
    </subcellularLocation>
</comment>
<evidence type="ECO:0000256" key="3">
    <source>
        <dbReference type="ARBA" id="ARBA00022519"/>
    </source>
</evidence>
<keyword evidence="7" id="KW-1133">Transmembrane helix</keyword>
<dbReference type="RefSeq" id="WP_131907472.1">
    <property type="nucleotide sequence ID" value="NZ_BAAAFU010000007.1"/>
</dbReference>
<sequence length="315" mass="36295">MPSKFFHPRYWPTWLGVGILKLIVHLPWRWQMALGKWLGVLIYHAAKTRREISHINLEIAFPELSKTELEALNRDHFISMGQGLIEAALGWWGSDEKIKKLAHVEDFHHLREALKDGNVIMLGAHFSSLEVGGRIMALEMPLHVTYRPHQNALIEHLVAVQRDTKYGKAIPKSNIRDMIKSIKNGAPVWYATDQNYRGKGSLPVPFFGVDAPTNTGTARLAKMTNAKVIPCITVRLTGKKDDRQGYLIKTYPPLDNFPSDDALRDTTRLNQILEELIKEYPDQYLWTHKRYKNYKTTNKDFYKEYAKSHQSGHKP</sequence>
<dbReference type="OrthoDB" id="9803456at2"/>
<dbReference type="PIRSF" id="PIRSF026649">
    <property type="entry name" value="MsbB"/>
    <property type="match status" value="1"/>
</dbReference>
<keyword evidence="3" id="KW-0997">Cell inner membrane</keyword>
<dbReference type="CDD" id="cd07984">
    <property type="entry name" value="LPLAT_LABLAT-like"/>
    <property type="match status" value="1"/>
</dbReference>
<dbReference type="InterPro" id="IPR004960">
    <property type="entry name" value="LipA_acyltrans"/>
</dbReference>
<accession>A0A4R1EV29</accession>
<keyword evidence="9" id="KW-0012">Acyltransferase</keyword>
<gene>
    <name evidence="10" type="ORF">EV695_3716</name>
</gene>
<dbReference type="PANTHER" id="PTHR30606:SF9">
    <property type="entry name" value="LIPID A BIOSYNTHESIS LAUROYLTRANSFERASE"/>
    <property type="match status" value="1"/>
</dbReference>
<keyword evidence="8" id="KW-0472">Membrane</keyword>
<keyword evidence="5" id="KW-0812">Transmembrane</keyword>
<keyword evidence="11" id="KW-1185">Reference proteome</keyword>
<evidence type="ECO:0000256" key="2">
    <source>
        <dbReference type="ARBA" id="ARBA00022475"/>
    </source>
</evidence>
<evidence type="ECO:0000256" key="4">
    <source>
        <dbReference type="ARBA" id="ARBA00022679"/>
    </source>
</evidence>
<protein>
    <submittedName>
        <fullName evidence="10">KDO2-lipid IV(A) lauroyltransferase</fullName>
    </submittedName>
</protein>
<dbReference type="GO" id="GO:0009245">
    <property type="term" value="P:lipid A biosynthetic process"/>
    <property type="evidence" value="ECO:0007669"/>
    <property type="project" value="InterPro"/>
</dbReference>
<evidence type="ECO:0000256" key="5">
    <source>
        <dbReference type="ARBA" id="ARBA00022692"/>
    </source>
</evidence>
<proteinExistence type="predicted"/>
<evidence type="ECO:0000256" key="9">
    <source>
        <dbReference type="ARBA" id="ARBA00023315"/>
    </source>
</evidence>
<keyword evidence="2" id="KW-1003">Cell membrane</keyword>